<dbReference type="InterPro" id="IPR006139">
    <property type="entry name" value="D-isomer_2_OHA_DH_cat_dom"/>
</dbReference>
<dbReference type="EC" id="1.1.1.28" evidence="7"/>
<dbReference type="PANTHER" id="PTHR43761">
    <property type="entry name" value="D-ISOMER SPECIFIC 2-HYDROXYACID DEHYDROGENASE FAMILY PROTEIN (AFU_ORTHOLOGUE AFUA_1G13630)"/>
    <property type="match status" value="1"/>
</dbReference>
<dbReference type="GO" id="GO:0008720">
    <property type="term" value="F:D-lactate dehydrogenase (NAD+) activity"/>
    <property type="evidence" value="ECO:0007669"/>
    <property type="project" value="UniProtKB-EC"/>
</dbReference>
<dbReference type="Proteomes" id="UP000095651">
    <property type="component" value="Unassembled WGS sequence"/>
</dbReference>
<dbReference type="RefSeq" id="WP_055656514.1">
    <property type="nucleotide sequence ID" value="NZ_CABIXC010000007.1"/>
</dbReference>
<dbReference type="InterPro" id="IPR036291">
    <property type="entry name" value="NAD(P)-bd_dom_sf"/>
</dbReference>
<dbReference type="SUPFAM" id="SSF52283">
    <property type="entry name" value="Formate/glycerate dehydrogenase catalytic domain-like"/>
    <property type="match status" value="1"/>
</dbReference>
<protein>
    <submittedName>
        <fullName evidence="7">D-isomer specific 2-hydroxyacid dehydrogenase NAD-binding protein</fullName>
        <ecNumber evidence="7">1.1.1.28</ecNumber>
    </submittedName>
</protein>
<gene>
    <name evidence="7" type="ORF">ERS852407_03108</name>
</gene>
<dbReference type="InterPro" id="IPR050418">
    <property type="entry name" value="D-iso_2-hydroxyacid_DH_PdxB"/>
</dbReference>
<dbReference type="Gene3D" id="3.40.50.720">
    <property type="entry name" value="NAD(P)-binding Rossmann-like Domain"/>
    <property type="match status" value="2"/>
</dbReference>
<evidence type="ECO:0000259" key="5">
    <source>
        <dbReference type="Pfam" id="PF00389"/>
    </source>
</evidence>
<organism evidence="7 8">
    <name type="scientific">Hungatella hathewayi</name>
    <dbReference type="NCBI Taxonomy" id="154046"/>
    <lineage>
        <taxon>Bacteria</taxon>
        <taxon>Bacillati</taxon>
        <taxon>Bacillota</taxon>
        <taxon>Clostridia</taxon>
        <taxon>Lachnospirales</taxon>
        <taxon>Lachnospiraceae</taxon>
        <taxon>Hungatella</taxon>
    </lineage>
</organism>
<evidence type="ECO:0000256" key="3">
    <source>
        <dbReference type="ARBA" id="ARBA00023027"/>
    </source>
</evidence>
<dbReference type="Pfam" id="PF02826">
    <property type="entry name" value="2-Hacid_dh_C"/>
    <property type="match status" value="1"/>
</dbReference>
<sequence length="310" mass="34401">MFKKLVAIEPVSLVEEAEKELHQYAEKVVMYDDVPADDDEIIRRIGDADGVLLSYTSKINSYVFEHCPAVRYVGMCCSLYSKESANVDIAWAEEHGVTVKGIRDYGDRGVVEYVICELVRFLHGYDRPMWKEMPVEITGLKVGMVGMGVSGGMIAEAMKFMGAEVSYYSRSRKPAYDAEGMVYRPLTELLEQSEVVFACLNKNVILMHEEEFKALGNGKILFNTSIGPAFEAEDLKNWLDGGDNYFACDTAGAIGDPTGALLNHPRVFCVNYSAGRTKQAFGLLSEKVLDNIKEYMVDGTRPGSCGRDGQ</sequence>
<dbReference type="EMBL" id="CYZE01000007">
    <property type="protein sequence ID" value="CUO52657.1"/>
    <property type="molecule type" value="Genomic_DNA"/>
</dbReference>
<reference evidence="7 8" key="1">
    <citation type="submission" date="2015-09" db="EMBL/GenBank/DDBJ databases">
        <authorList>
            <consortium name="Pathogen Informatics"/>
        </authorList>
    </citation>
    <scope>NUCLEOTIDE SEQUENCE [LARGE SCALE GENOMIC DNA]</scope>
    <source>
        <strain evidence="7 8">2789STDY5608850</strain>
    </source>
</reference>
<evidence type="ECO:0000259" key="6">
    <source>
        <dbReference type="Pfam" id="PF02826"/>
    </source>
</evidence>
<accession>A0A174FT43</accession>
<dbReference type="AlphaFoldDB" id="A0A174FT43"/>
<proteinExistence type="inferred from homology"/>
<evidence type="ECO:0000256" key="2">
    <source>
        <dbReference type="ARBA" id="ARBA00023002"/>
    </source>
</evidence>
<dbReference type="Pfam" id="PF00389">
    <property type="entry name" value="2-Hacid_dh"/>
    <property type="match status" value="1"/>
</dbReference>
<evidence type="ECO:0000256" key="1">
    <source>
        <dbReference type="ARBA" id="ARBA00005854"/>
    </source>
</evidence>
<evidence type="ECO:0000313" key="7">
    <source>
        <dbReference type="EMBL" id="CUO52657.1"/>
    </source>
</evidence>
<dbReference type="InterPro" id="IPR006140">
    <property type="entry name" value="D-isomer_DH_NAD-bd"/>
</dbReference>
<comment type="similarity">
    <text evidence="1 4">Belongs to the D-isomer specific 2-hydroxyacid dehydrogenase family.</text>
</comment>
<evidence type="ECO:0000313" key="8">
    <source>
        <dbReference type="Proteomes" id="UP000095651"/>
    </source>
</evidence>
<keyword evidence="2 4" id="KW-0560">Oxidoreductase</keyword>
<dbReference type="PANTHER" id="PTHR43761:SF1">
    <property type="entry name" value="D-ISOMER SPECIFIC 2-HYDROXYACID DEHYDROGENASE CATALYTIC DOMAIN-CONTAINING PROTEIN-RELATED"/>
    <property type="match status" value="1"/>
</dbReference>
<keyword evidence="3" id="KW-0520">NAD</keyword>
<name>A0A174FT43_9FIRM</name>
<feature type="domain" description="D-isomer specific 2-hydroxyacid dehydrogenase NAD-binding" evidence="6">
    <location>
        <begin position="132"/>
        <end position="269"/>
    </location>
</feature>
<dbReference type="GO" id="GO:0051287">
    <property type="term" value="F:NAD binding"/>
    <property type="evidence" value="ECO:0007669"/>
    <property type="project" value="InterPro"/>
</dbReference>
<evidence type="ECO:0000256" key="4">
    <source>
        <dbReference type="RuleBase" id="RU003719"/>
    </source>
</evidence>
<dbReference type="SUPFAM" id="SSF51735">
    <property type="entry name" value="NAD(P)-binding Rossmann-fold domains"/>
    <property type="match status" value="1"/>
</dbReference>
<feature type="domain" description="D-isomer specific 2-hydroxyacid dehydrogenase catalytic" evidence="5">
    <location>
        <begin position="15"/>
        <end position="300"/>
    </location>
</feature>